<evidence type="ECO:0000256" key="7">
    <source>
        <dbReference type="RuleBase" id="RU361156"/>
    </source>
</evidence>
<dbReference type="InterPro" id="IPR029058">
    <property type="entry name" value="AB_hydrolase_fold"/>
</dbReference>
<evidence type="ECO:0000256" key="6">
    <source>
        <dbReference type="ARBA" id="ARBA00023180"/>
    </source>
</evidence>
<evidence type="ECO:0000256" key="2">
    <source>
        <dbReference type="ARBA" id="ARBA00022645"/>
    </source>
</evidence>
<keyword evidence="2 7" id="KW-0121">Carboxypeptidase</keyword>
<evidence type="ECO:0000256" key="5">
    <source>
        <dbReference type="ARBA" id="ARBA00022801"/>
    </source>
</evidence>
<dbReference type="GO" id="GO:0006508">
    <property type="term" value="P:proteolysis"/>
    <property type="evidence" value="ECO:0007669"/>
    <property type="project" value="UniProtKB-KW"/>
</dbReference>
<accession>A0AAW0GGC9</accession>
<evidence type="ECO:0000256" key="1">
    <source>
        <dbReference type="ARBA" id="ARBA00009431"/>
    </source>
</evidence>
<dbReference type="PRINTS" id="PR00724">
    <property type="entry name" value="CRBOXYPTASEC"/>
</dbReference>
<organism evidence="8 9">
    <name type="scientific">Cerrena zonata</name>
    <dbReference type="NCBI Taxonomy" id="2478898"/>
    <lineage>
        <taxon>Eukaryota</taxon>
        <taxon>Fungi</taxon>
        <taxon>Dikarya</taxon>
        <taxon>Basidiomycota</taxon>
        <taxon>Agaricomycotina</taxon>
        <taxon>Agaricomycetes</taxon>
        <taxon>Polyporales</taxon>
        <taxon>Cerrenaceae</taxon>
        <taxon>Cerrena</taxon>
    </lineage>
</organism>
<dbReference type="GO" id="GO:0004185">
    <property type="term" value="F:serine-type carboxypeptidase activity"/>
    <property type="evidence" value="ECO:0007669"/>
    <property type="project" value="UniProtKB-UniRule"/>
</dbReference>
<protein>
    <recommendedName>
        <fullName evidence="7">Carboxypeptidase</fullName>
        <ecNumber evidence="7">3.4.16.-</ecNumber>
    </recommendedName>
</protein>
<dbReference type="Gene3D" id="1.10.287.410">
    <property type="match status" value="1"/>
</dbReference>
<keyword evidence="9" id="KW-1185">Reference proteome</keyword>
<comment type="caution">
    <text evidence="8">The sequence shown here is derived from an EMBL/GenBank/DDBJ whole genome shotgun (WGS) entry which is preliminary data.</text>
</comment>
<keyword evidence="6" id="KW-0325">Glycoprotein</keyword>
<dbReference type="AlphaFoldDB" id="A0AAW0GGC9"/>
<comment type="similarity">
    <text evidence="1 7">Belongs to the peptidase S10 family.</text>
</comment>
<dbReference type="Gene3D" id="3.40.50.1820">
    <property type="entry name" value="alpha/beta hydrolase"/>
    <property type="match status" value="1"/>
</dbReference>
<keyword evidence="5 7" id="KW-0378">Hydrolase</keyword>
<evidence type="ECO:0000313" key="8">
    <source>
        <dbReference type="EMBL" id="KAK7690230.1"/>
    </source>
</evidence>
<dbReference type="InterPro" id="IPR018202">
    <property type="entry name" value="Ser_caboxypep_ser_AS"/>
</dbReference>
<dbReference type="InterPro" id="IPR033124">
    <property type="entry name" value="Ser_caboxypep_his_AS"/>
</dbReference>
<sequence>MLPLLALCAFVAVPLVRCSTQETLKIPSHLYPSDHTNTSSGSPEILHHDTALFMPFENLNLLSTNDFTTLTHYIFPKHSVRIKKSDFCDGTVNAYTGYIDIEARHLFFYFFESRRNPDEDDVMLWTNGGPGCSSAVGLFMELGPCRVENVNKTTFNPYSWNDRANIFFIDQPVGVGYSYAEYGETVGNTEDAAKDIAAFMAIFFEHFTKFKGRSFHMAGESYAGRYVPLFAAEVYDQNARLVEAGLTPINLTSMLLGNGLTEAGARWRGGYEMQCTSASLAPINTISNCVRMRQMLPRCEKMFKESCSDILDAISCSAAISFCWNVIELPEGINPYDLSKKCEGELRETLCYPITKDITNFLNRNDIREILGVDPTIGNFSSCNNEKNAQFNANLDSVYPTPYYVTGLLERGVKVLVYVGANDFRCNWISNEMMTLNLDWTGKEAFNSQPLKEWNFNGSAAGLTRSAGLLTFATIYDAGHMVPYDKPEASLELVNKWLAGESL</sequence>
<name>A0AAW0GGC9_9APHY</name>
<dbReference type="Pfam" id="PF00450">
    <property type="entry name" value="Peptidase_S10"/>
    <property type="match status" value="1"/>
</dbReference>
<dbReference type="PROSITE" id="PS00131">
    <property type="entry name" value="CARBOXYPEPT_SER_SER"/>
    <property type="match status" value="1"/>
</dbReference>
<feature type="signal peptide" evidence="7">
    <location>
        <begin position="1"/>
        <end position="18"/>
    </location>
</feature>
<dbReference type="PANTHER" id="PTHR11802:SF113">
    <property type="entry name" value="SERINE CARBOXYPEPTIDASE CTSA-4.1"/>
    <property type="match status" value="1"/>
</dbReference>
<dbReference type="EC" id="3.4.16.-" evidence="7"/>
<proteinExistence type="inferred from homology"/>
<evidence type="ECO:0000256" key="4">
    <source>
        <dbReference type="ARBA" id="ARBA00022729"/>
    </source>
</evidence>
<dbReference type="EMBL" id="JASBNA010000007">
    <property type="protein sequence ID" value="KAK7690230.1"/>
    <property type="molecule type" value="Genomic_DNA"/>
</dbReference>
<dbReference type="PANTHER" id="PTHR11802">
    <property type="entry name" value="SERINE PROTEASE FAMILY S10 SERINE CARBOXYPEPTIDASE"/>
    <property type="match status" value="1"/>
</dbReference>
<keyword evidence="4 7" id="KW-0732">Signal</keyword>
<dbReference type="InterPro" id="IPR001563">
    <property type="entry name" value="Peptidase_S10"/>
</dbReference>
<reference evidence="8 9" key="1">
    <citation type="submission" date="2022-09" db="EMBL/GenBank/DDBJ databases">
        <authorList>
            <person name="Palmer J.M."/>
        </authorList>
    </citation>
    <scope>NUCLEOTIDE SEQUENCE [LARGE SCALE GENOMIC DNA]</scope>
    <source>
        <strain evidence="8 9">DSM 7382</strain>
    </source>
</reference>
<gene>
    <name evidence="8" type="ORF">QCA50_006883</name>
</gene>
<dbReference type="SUPFAM" id="SSF53474">
    <property type="entry name" value="alpha/beta-Hydrolases"/>
    <property type="match status" value="1"/>
</dbReference>
<dbReference type="Proteomes" id="UP001385951">
    <property type="component" value="Unassembled WGS sequence"/>
</dbReference>
<evidence type="ECO:0000313" key="9">
    <source>
        <dbReference type="Proteomes" id="UP001385951"/>
    </source>
</evidence>
<dbReference type="PROSITE" id="PS00560">
    <property type="entry name" value="CARBOXYPEPT_SER_HIS"/>
    <property type="match status" value="1"/>
</dbReference>
<feature type="chain" id="PRO_5043102070" description="Carboxypeptidase" evidence="7">
    <location>
        <begin position="19"/>
        <end position="503"/>
    </location>
</feature>
<evidence type="ECO:0000256" key="3">
    <source>
        <dbReference type="ARBA" id="ARBA00022670"/>
    </source>
</evidence>
<dbReference type="GO" id="GO:0000324">
    <property type="term" value="C:fungal-type vacuole"/>
    <property type="evidence" value="ECO:0007669"/>
    <property type="project" value="TreeGrafter"/>
</dbReference>
<keyword evidence="3 7" id="KW-0645">Protease</keyword>